<keyword evidence="2" id="KW-0812">Transmembrane</keyword>
<reference evidence="3 4" key="1">
    <citation type="submission" date="2015-08" db="EMBL/GenBank/DDBJ databases">
        <title>Next Generation Sequencing and Analysis of the Genome of Puccinia sorghi L Schw, the Causal Agent of Maize Common Rust.</title>
        <authorList>
            <person name="Rochi L."/>
            <person name="Burguener G."/>
            <person name="Darino M."/>
            <person name="Turjanski A."/>
            <person name="Kreff E."/>
            <person name="Dieguez M.J."/>
            <person name="Sacco F."/>
        </authorList>
    </citation>
    <scope>NUCLEOTIDE SEQUENCE [LARGE SCALE GENOMIC DNA]</scope>
    <source>
        <strain evidence="3 4">RO10H11247</strain>
    </source>
</reference>
<dbReference type="OrthoDB" id="10607591at2759"/>
<keyword evidence="4" id="KW-1185">Reference proteome</keyword>
<dbReference type="Proteomes" id="UP000037035">
    <property type="component" value="Unassembled WGS sequence"/>
</dbReference>
<evidence type="ECO:0000256" key="2">
    <source>
        <dbReference type="SAM" id="Phobius"/>
    </source>
</evidence>
<feature type="transmembrane region" description="Helical" evidence="2">
    <location>
        <begin position="6"/>
        <end position="22"/>
    </location>
</feature>
<sequence length="157" mass="18046">MGCSCHLGYYVSFLCVLVLWNYHNNKKIFLIWSRIKDLYAKHMNLRDFLDQVEVCLTAFDSIAYFQESSAIAKIIVSKRSDNRPNLTNPLNANKTLMNKHIILINKHRDIAFDEKFKDKKAAAKGAVALASHICPRNPHPCKDGKHNPKLKSHPEDR</sequence>
<proteinExistence type="predicted"/>
<keyword evidence="2" id="KW-0472">Membrane</keyword>
<comment type="caution">
    <text evidence="3">The sequence shown here is derived from an EMBL/GenBank/DDBJ whole genome shotgun (WGS) entry which is preliminary data.</text>
</comment>
<gene>
    <name evidence="3" type="ORF">VP01_2108g3</name>
</gene>
<dbReference type="EMBL" id="LAVV01006957">
    <property type="protein sequence ID" value="KNZ57651.1"/>
    <property type="molecule type" value="Genomic_DNA"/>
</dbReference>
<organism evidence="3 4">
    <name type="scientific">Puccinia sorghi</name>
    <dbReference type="NCBI Taxonomy" id="27349"/>
    <lineage>
        <taxon>Eukaryota</taxon>
        <taxon>Fungi</taxon>
        <taxon>Dikarya</taxon>
        <taxon>Basidiomycota</taxon>
        <taxon>Pucciniomycotina</taxon>
        <taxon>Pucciniomycetes</taxon>
        <taxon>Pucciniales</taxon>
        <taxon>Pucciniaceae</taxon>
        <taxon>Puccinia</taxon>
    </lineage>
</organism>
<accession>A0A0L6VA27</accession>
<feature type="region of interest" description="Disordered" evidence="1">
    <location>
        <begin position="137"/>
        <end position="157"/>
    </location>
</feature>
<protein>
    <submittedName>
        <fullName evidence="3">Uncharacterized protein</fullName>
    </submittedName>
</protein>
<evidence type="ECO:0000256" key="1">
    <source>
        <dbReference type="SAM" id="MobiDB-lite"/>
    </source>
</evidence>
<keyword evidence="2" id="KW-1133">Transmembrane helix</keyword>
<dbReference type="VEuPathDB" id="FungiDB:VP01_2108g3"/>
<evidence type="ECO:0000313" key="3">
    <source>
        <dbReference type="EMBL" id="KNZ57651.1"/>
    </source>
</evidence>
<dbReference type="AlphaFoldDB" id="A0A0L6VA27"/>
<evidence type="ECO:0000313" key="4">
    <source>
        <dbReference type="Proteomes" id="UP000037035"/>
    </source>
</evidence>
<name>A0A0L6VA27_9BASI</name>
<feature type="compositionally biased region" description="Basic and acidic residues" evidence="1">
    <location>
        <begin position="140"/>
        <end position="157"/>
    </location>
</feature>